<accession>A0A2I1XBC0</accession>
<proteinExistence type="predicted"/>
<reference evidence="2 3" key="1">
    <citation type="submission" date="2017-12" db="EMBL/GenBank/DDBJ databases">
        <title>Phylogenetic diversity of female urinary microbiome.</title>
        <authorList>
            <person name="Thomas-White K."/>
            <person name="Wolfe A.J."/>
        </authorList>
    </citation>
    <scope>NUCLEOTIDE SEQUENCE [LARGE SCALE GENOMIC DNA]</scope>
    <source>
        <strain evidence="2 3">UMB0321</strain>
    </source>
</reference>
<keyword evidence="1" id="KW-0472">Membrane</keyword>
<gene>
    <name evidence="2" type="ORF">CYK00_08225</name>
</gene>
<keyword evidence="1" id="KW-0812">Transmembrane</keyword>
<dbReference type="AlphaFoldDB" id="A0A2I1XBC0"/>
<evidence type="ECO:0000256" key="1">
    <source>
        <dbReference type="SAM" id="Phobius"/>
    </source>
</evidence>
<protein>
    <submittedName>
        <fullName evidence="2">Uncharacterized protein</fullName>
    </submittedName>
</protein>
<keyword evidence="1" id="KW-1133">Transmembrane helix</keyword>
<name>A0A2I1XBC0_NEISI</name>
<comment type="caution">
    <text evidence="2">The sequence shown here is derived from an EMBL/GenBank/DDBJ whole genome shotgun (WGS) entry which is preliminary data.</text>
</comment>
<evidence type="ECO:0000313" key="3">
    <source>
        <dbReference type="Proteomes" id="UP000234767"/>
    </source>
</evidence>
<dbReference type="EMBL" id="PKJO01000009">
    <property type="protein sequence ID" value="PLA39930.1"/>
    <property type="molecule type" value="Genomic_DNA"/>
</dbReference>
<feature type="transmembrane region" description="Helical" evidence="1">
    <location>
        <begin position="20"/>
        <end position="38"/>
    </location>
</feature>
<evidence type="ECO:0000313" key="2">
    <source>
        <dbReference type="EMBL" id="PLA39930.1"/>
    </source>
</evidence>
<sequence>MIFLNLFVLHFPFYIKRKNLVGLVGLVGLTLIINGLQVPIRRSVVGLNVGQKLPQFKLTELSDLQQTYIRPTPDLQIKNSVKTCLNHYIQRVISSIDIFALQDLHIFEFLAS</sequence>
<dbReference type="Proteomes" id="UP000234767">
    <property type="component" value="Unassembled WGS sequence"/>
</dbReference>
<organism evidence="2 3">
    <name type="scientific">Neisseria sicca</name>
    <dbReference type="NCBI Taxonomy" id="490"/>
    <lineage>
        <taxon>Bacteria</taxon>
        <taxon>Pseudomonadati</taxon>
        <taxon>Pseudomonadota</taxon>
        <taxon>Betaproteobacteria</taxon>
        <taxon>Neisseriales</taxon>
        <taxon>Neisseriaceae</taxon>
        <taxon>Neisseria</taxon>
    </lineage>
</organism>